<dbReference type="SMART" id="SM00320">
    <property type="entry name" value="WD40"/>
    <property type="match status" value="5"/>
</dbReference>
<dbReference type="InterPro" id="IPR019775">
    <property type="entry name" value="WD40_repeat_CS"/>
</dbReference>
<dbReference type="GO" id="GO:1990234">
    <property type="term" value="C:transferase complex"/>
    <property type="evidence" value="ECO:0007669"/>
    <property type="project" value="UniProtKB-ARBA"/>
</dbReference>
<evidence type="ECO:0000256" key="2">
    <source>
        <dbReference type="ARBA" id="ARBA00022737"/>
    </source>
</evidence>
<dbReference type="EMBL" id="ML002320">
    <property type="protein sequence ID" value="RKP38885.1"/>
    <property type="molecule type" value="Genomic_DNA"/>
</dbReference>
<keyword evidence="4" id="KW-0175">Coiled coil</keyword>
<dbReference type="PROSITE" id="PS50082">
    <property type="entry name" value="WD_REPEATS_2"/>
    <property type="match status" value="2"/>
</dbReference>
<keyword evidence="1 3" id="KW-0853">WD repeat</keyword>
<dbReference type="AlphaFoldDB" id="A0A4P9ZYQ3"/>
<evidence type="ECO:0000256" key="5">
    <source>
        <dbReference type="SAM" id="MobiDB-lite"/>
    </source>
</evidence>
<evidence type="ECO:0000256" key="3">
    <source>
        <dbReference type="PROSITE-ProRule" id="PRU00221"/>
    </source>
</evidence>
<sequence>MDNREPSYAAPFGNDRDQVNRLLKEVKALKQKVESLEEENRVLKKSIYELSVSYSKSVWYGSPAAPSDHSPPHQPPPYELHFDTSASNSHLLNPLEWVNPPPEKRQPPLFSATNPHRGHTGAVYTAKFSNDGLWLASGSFDNSVRLWDFRTHQEQSVLLHHILNVSSLAWSADSQSLLSGSYDKTCHISSISREQSVYSMPCGGFVLDVGFHPTDPSLFFVGTSRNCLLMGDTRAKDPVLSVKHPGMVNCLHVDGSSGGSAPGTQVWTGDSTGVLQLWDLRQTKSQRVCETTLGPSAALSSICRPRRSHAAVDADYLITNAYDDTLRVYRTARPPASSTNSSSNGPTLLQQAKGFRNRNWPIGNAAIVQNRPQMAGGLFIDMDMSYDHDSERVGSTGHASGGIGGAPNGGSGVGGGSGSADSRLLLATGSAEPFAYIYTLDPESLALTAQRLEGHTERVYDVDFHPWEPFMCTSSSDFTIRLWSTRE</sequence>
<evidence type="ECO:0000256" key="4">
    <source>
        <dbReference type="SAM" id="Coils"/>
    </source>
</evidence>
<dbReference type="STRING" id="215637.A0A4P9ZYQ3"/>
<keyword evidence="2" id="KW-0677">Repeat</keyword>
<dbReference type="InterPro" id="IPR015943">
    <property type="entry name" value="WD40/YVTN_repeat-like_dom_sf"/>
</dbReference>
<proteinExistence type="predicted"/>
<name>A0A4P9ZYQ3_9FUNG</name>
<evidence type="ECO:0000313" key="6">
    <source>
        <dbReference type="EMBL" id="RKP38885.1"/>
    </source>
</evidence>
<dbReference type="InterPro" id="IPR036322">
    <property type="entry name" value="WD40_repeat_dom_sf"/>
</dbReference>
<feature type="repeat" description="WD" evidence="3">
    <location>
        <begin position="116"/>
        <end position="157"/>
    </location>
</feature>
<dbReference type="Pfam" id="PF00400">
    <property type="entry name" value="WD40"/>
    <property type="match status" value="3"/>
</dbReference>
<organism evidence="6 7">
    <name type="scientific">Dimargaris cristalligena</name>
    <dbReference type="NCBI Taxonomy" id="215637"/>
    <lineage>
        <taxon>Eukaryota</taxon>
        <taxon>Fungi</taxon>
        <taxon>Fungi incertae sedis</taxon>
        <taxon>Zoopagomycota</taxon>
        <taxon>Kickxellomycotina</taxon>
        <taxon>Dimargaritomycetes</taxon>
        <taxon>Dimargaritales</taxon>
        <taxon>Dimargaritaceae</taxon>
        <taxon>Dimargaris</taxon>
    </lineage>
</organism>
<dbReference type="Proteomes" id="UP000268162">
    <property type="component" value="Unassembled WGS sequence"/>
</dbReference>
<evidence type="ECO:0000256" key="1">
    <source>
        <dbReference type="ARBA" id="ARBA00022574"/>
    </source>
</evidence>
<dbReference type="SUPFAM" id="SSF50978">
    <property type="entry name" value="WD40 repeat-like"/>
    <property type="match status" value="1"/>
</dbReference>
<dbReference type="PROSITE" id="PS00678">
    <property type="entry name" value="WD_REPEATS_1"/>
    <property type="match status" value="1"/>
</dbReference>
<feature type="compositionally biased region" description="Gly residues" evidence="5">
    <location>
        <begin position="399"/>
        <end position="418"/>
    </location>
</feature>
<feature type="region of interest" description="Disordered" evidence="5">
    <location>
        <begin position="390"/>
        <end position="419"/>
    </location>
</feature>
<protein>
    <submittedName>
        <fullName evidence="6">WD40-repeat-containing domain protein</fullName>
    </submittedName>
</protein>
<dbReference type="PANTHER" id="PTHR22847:SF637">
    <property type="entry name" value="WD REPEAT DOMAIN 5B"/>
    <property type="match status" value="1"/>
</dbReference>
<evidence type="ECO:0000313" key="7">
    <source>
        <dbReference type="Proteomes" id="UP000268162"/>
    </source>
</evidence>
<dbReference type="PANTHER" id="PTHR22847">
    <property type="entry name" value="WD40 REPEAT PROTEIN"/>
    <property type="match status" value="1"/>
</dbReference>
<accession>A0A4P9ZYQ3</accession>
<feature type="repeat" description="WD" evidence="3">
    <location>
        <begin position="452"/>
        <end position="487"/>
    </location>
</feature>
<dbReference type="Gene3D" id="2.130.10.10">
    <property type="entry name" value="YVTN repeat-like/Quinoprotein amine dehydrogenase"/>
    <property type="match status" value="2"/>
</dbReference>
<feature type="coiled-coil region" evidence="4">
    <location>
        <begin position="19"/>
        <end position="46"/>
    </location>
</feature>
<dbReference type="PROSITE" id="PS50294">
    <property type="entry name" value="WD_REPEATS_REGION"/>
    <property type="match status" value="2"/>
</dbReference>
<keyword evidence="7" id="KW-1185">Reference proteome</keyword>
<dbReference type="InterPro" id="IPR001680">
    <property type="entry name" value="WD40_rpt"/>
</dbReference>
<gene>
    <name evidence="6" type="ORF">BJ085DRAFT_23826</name>
</gene>
<reference evidence="7" key="1">
    <citation type="journal article" date="2018" name="Nat. Microbiol.">
        <title>Leveraging single-cell genomics to expand the fungal tree of life.</title>
        <authorList>
            <person name="Ahrendt S.R."/>
            <person name="Quandt C.A."/>
            <person name="Ciobanu D."/>
            <person name="Clum A."/>
            <person name="Salamov A."/>
            <person name="Andreopoulos B."/>
            <person name="Cheng J.F."/>
            <person name="Woyke T."/>
            <person name="Pelin A."/>
            <person name="Henrissat B."/>
            <person name="Reynolds N.K."/>
            <person name="Benny G.L."/>
            <person name="Smith M.E."/>
            <person name="James T.Y."/>
            <person name="Grigoriev I.V."/>
        </authorList>
    </citation>
    <scope>NUCLEOTIDE SEQUENCE [LARGE SCALE GENOMIC DNA]</scope>
    <source>
        <strain evidence="7">RSA 468</strain>
    </source>
</reference>